<dbReference type="HAMAP" id="MF_00361">
    <property type="entry name" value="NAD_kinase"/>
    <property type="match status" value="1"/>
</dbReference>
<keyword evidence="1 9" id="KW-0963">Cytoplasm</keyword>
<proteinExistence type="inferred from homology"/>
<dbReference type="PANTHER" id="PTHR20275:SF0">
    <property type="entry name" value="NAD KINASE"/>
    <property type="match status" value="1"/>
</dbReference>
<comment type="function">
    <text evidence="9">Involved in the regulation of the intracellular balance of NAD and NADP, and is a key enzyme in the biosynthesis of NADP. Catalyzes specifically the phosphorylation on 2'-hydroxyl of the adenosine moiety of NAD to yield NADP.</text>
</comment>
<dbReference type="Gene3D" id="2.60.200.30">
    <property type="entry name" value="Probable inorganic polyphosphate/atp-NAD kinase, domain 2"/>
    <property type="match status" value="1"/>
</dbReference>
<evidence type="ECO:0000256" key="9">
    <source>
        <dbReference type="HAMAP-Rule" id="MF_00361"/>
    </source>
</evidence>
<dbReference type="Gene3D" id="3.40.50.10330">
    <property type="entry name" value="Probable inorganic polyphosphate/atp-NAD kinase, domain 1"/>
    <property type="match status" value="1"/>
</dbReference>
<dbReference type="GO" id="GO:0051287">
    <property type="term" value="F:NAD binding"/>
    <property type="evidence" value="ECO:0007669"/>
    <property type="project" value="UniProtKB-ARBA"/>
</dbReference>
<evidence type="ECO:0000313" key="10">
    <source>
        <dbReference type="EMBL" id="GIH28319.1"/>
    </source>
</evidence>
<comment type="caution">
    <text evidence="10">The sequence shown here is derived from an EMBL/GenBank/DDBJ whole genome shotgun (WGS) entry which is preliminary data.</text>
</comment>
<dbReference type="AlphaFoldDB" id="A0A919QFR5"/>
<dbReference type="GO" id="GO:0005737">
    <property type="term" value="C:cytoplasm"/>
    <property type="evidence" value="ECO:0007669"/>
    <property type="project" value="UniProtKB-SubCell"/>
</dbReference>
<sequence length="308" mass="33008">MTPHLTRDGKRTVLITTHTGRQAAIDSARLVIHRLLGEGLNVRVPADEAELVAEPGVEVVSPAAALAADAELMIVLGGDGTLLRAAELVRPVGVPLLGVNLGHVGFLAEAEVEDLKEVVDRVVESHYEVEERMTIDVVVRANGSVLARTWALNEASVEKRDRMLEVVAEIDGRPLSRWGCDGVICATSTGSTAYAFSAGGPVVWPEVEALLLVPNSAHALFARPMVISPKARVAVEILPETSAGILWCDGRRRFDLPPGARVEVTRGETPVRLARMLGAETTGAPFTDRLVAKFGLPVAGWRGRVRNH</sequence>
<keyword evidence="7 9" id="KW-0520">NAD</keyword>
<name>A0A919QFR5_9ACTN</name>
<dbReference type="InterPro" id="IPR002504">
    <property type="entry name" value="NADK"/>
</dbReference>
<dbReference type="EC" id="2.7.1.23" evidence="9"/>
<dbReference type="InterPro" id="IPR017437">
    <property type="entry name" value="ATP-NAD_kinase_PpnK-typ_C"/>
</dbReference>
<dbReference type="PANTHER" id="PTHR20275">
    <property type="entry name" value="NAD KINASE"/>
    <property type="match status" value="1"/>
</dbReference>
<feature type="binding site" evidence="9">
    <location>
        <begin position="153"/>
        <end position="154"/>
    </location>
    <ligand>
        <name>NAD(+)</name>
        <dbReference type="ChEBI" id="CHEBI:57540"/>
    </ligand>
</feature>
<evidence type="ECO:0000256" key="4">
    <source>
        <dbReference type="ARBA" id="ARBA00022777"/>
    </source>
</evidence>
<keyword evidence="6 9" id="KW-0521">NADP</keyword>
<dbReference type="Pfam" id="PF01513">
    <property type="entry name" value="NAD_kinase"/>
    <property type="match status" value="1"/>
</dbReference>
<keyword evidence="5 9" id="KW-0067">ATP-binding</keyword>
<dbReference type="GO" id="GO:0046872">
    <property type="term" value="F:metal ion binding"/>
    <property type="evidence" value="ECO:0007669"/>
    <property type="project" value="UniProtKB-UniRule"/>
</dbReference>
<feature type="active site" description="Proton acceptor" evidence="9">
    <location>
        <position position="79"/>
    </location>
</feature>
<evidence type="ECO:0000256" key="1">
    <source>
        <dbReference type="ARBA" id="ARBA00022490"/>
    </source>
</evidence>
<feature type="binding site" evidence="9">
    <location>
        <position position="84"/>
    </location>
    <ligand>
        <name>NAD(+)</name>
        <dbReference type="ChEBI" id="CHEBI:57540"/>
    </ligand>
</feature>
<dbReference type="Pfam" id="PF20143">
    <property type="entry name" value="NAD_kinase_C"/>
    <property type="match status" value="1"/>
</dbReference>
<protein>
    <recommendedName>
        <fullName evidence="9">NAD kinase</fullName>
        <ecNumber evidence="9">2.7.1.23</ecNumber>
    </recommendedName>
    <alternativeName>
        <fullName evidence="9">ATP-dependent NAD kinase</fullName>
    </alternativeName>
</protein>
<evidence type="ECO:0000256" key="3">
    <source>
        <dbReference type="ARBA" id="ARBA00022741"/>
    </source>
</evidence>
<keyword evidence="2 9" id="KW-0808">Transferase</keyword>
<dbReference type="EMBL" id="BOOA01000077">
    <property type="protein sequence ID" value="GIH28319.1"/>
    <property type="molecule type" value="Genomic_DNA"/>
</dbReference>
<dbReference type="NCBIfam" id="NF002892">
    <property type="entry name" value="PRK03372.1"/>
    <property type="match status" value="1"/>
</dbReference>
<evidence type="ECO:0000256" key="7">
    <source>
        <dbReference type="ARBA" id="ARBA00023027"/>
    </source>
</evidence>
<comment type="caution">
    <text evidence="9">Lacks conserved residue(s) required for the propagation of feature annotation.</text>
</comment>
<accession>A0A919QFR5</accession>
<keyword evidence="4 9" id="KW-0418">Kinase</keyword>
<dbReference type="FunFam" id="2.60.200.30:FF:000007">
    <property type="entry name" value="NAD kinase"/>
    <property type="match status" value="1"/>
</dbReference>
<dbReference type="SUPFAM" id="SSF111331">
    <property type="entry name" value="NAD kinase/diacylglycerol kinase-like"/>
    <property type="match status" value="1"/>
</dbReference>
<dbReference type="GO" id="GO:0005524">
    <property type="term" value="F:ATP binding"/>
    <property type="evidence" value="ECO:0007669"/>
    <property type="project" value="UniProtKB-KW"/>
</dbReference>
<dbReference type="Proteomes" id="UP000640052">
    <property type="component" value="Unassembled WGS sequence"/>
</dbReference>
<dbReference type="InterPro" id="IPR017438">
    <property type="entry name" value="ATP-NAD_kinase_N"/>
</dbReference>
<feature type="binding site" evidence="9">
    <location>
        <position position="181"/>
    </location>
    <ligand>
        <name>NAD(+)</name>
        <dbReference type="ChEBI" id="CHEBI:57540"/>
    </ligand>
</feature>
<evidence type="ECO:0000256" key="8">
    <source>
        <dbReference type="ARBA" id="ARBA00047925"/>
    </source>
</evidence>
<dbReference type="GO" id="GO:0006741">
    <property type="term" value="P:NADP+ biosynthetic process"/>
    <property type="evidence" value="ECO:0007669"/>
    <property type="project" value="UniProtKB-UniRule"/>
</dbReference>
<evidence type="ECO:0000256" key="2">
    <source>
        <dbReference type="ARBA" id="ARBA00022679"/>
    </source>
</evidence>
<gene>
    <name evidence="10" type="primary">nadK2</name>
    <name evidence="9" type="synonym">nadK</name>
    <name evidence="10" type="ORF">Aph01nite_66290</name>
</gene>
<evidence type="ECO:0000256" key="5">
    <source>
        <dbReference type="ARBA" id="ARBA00022840"/>
    </source>
</evidence>
<evidence type="ECO:0000256" key="6">
    <source>
        <dbReference type="ARBA" id="ARBA00022857"/>
    </source>
</evidence>
<evidence type="ECO:0000313" key="11">
    <source>
        <dbReference type="Proteomes" id="UP000640052"/>
    </source>
</evidence>
<keyword evidence="11" id="KW-1185">Reference proteome</keyword>
<comment type="catalytic activity">
    <reaction evidence="8 9">
        <text>NAD(+) + ATP = ADP + NADP(+) + H(+)</text>
        <dbReference type="Rhea" id="RHEA:18629"/>
        <dbReference type="ChEBI" id="CHEBI:15378"/>
        <dbReference type="ChEBI" id="CHEBI:30616"/>
        <dbReference type="ChEBI" id="CHEBI:57540"/>
        <dbReference type="ChEBI" id="CHEBI:58349"/>
        <dbReference type="ChEBI" id="CHEBI:456216"/>
        <dbReference type="EC" id="2.7.1.23"/>
    </reaction>
</comment>
<organism evidence="10 11">
    <name type="scientific">Acrocarpospora phusangensis</name>
    <dbReference type="NCBI Taxonomy" id="1070424"/>
    <lineage>
        <taxon>Bacteria</taxon>
        <taxon>Bacillati</taxon>
        <taxon>Actinomycetota</taxon>
        <taxon>Actinomycetes</taxon>
        <taxon>Streptosporangiales</taxon>
        <taxon>Streptosporangiaceae</taxon>
        <taxon>Acrocarpospora</taxon>
    </lineage>
</organism>
<dbReference type="GO" id="GO:0019674">
    <property type="term" value="P:NAD+ metabolic process"/>
    <property type="evidence" value="ECO:0007669"/>
    <property type="project" value="InterPro"/>
</dbReference>
<comment type="cofactor">
    <cofactor evidence="9">
        <name>a divalent metal cation</name>
        <dbReference type="ChEBI" id="CHEBI:60240"/>
    </cofactor>
</comment>
<dbReference type="InterPro" id="IPR016064">
    <property type="entry name" value="NAD/diacylglycerol_kinase_sf"/>
</dbReference>
<comment type="similarity">
    <text evidence="9">Belongs to the NAD kinase family.</text>
</comment>
<feature type="binding site" evidence="9">
    <location>
        <begin position="192"/>
        <end position="197"/>
    </location>
    <ligand>
        <name>NAD(+)</name>
        <dbReference type="ChEBI" id="CHEBI:57540"/>
    </ligand>
</feature>
<feature type="binding site" evidence="9">
    <location>
        <begin position="79"/>
        <end position="80"/>
    </location>
    <ligand>
        <name>NAD(+)</name>
        <dbReference type="ChEBI" id="CHEBI:57540"/>
    </ligand>
</feature>
<dbReference type="RefSeq" id="WP_204044937.1">
    <property type="nucleotide sequence ID" value="NZ_BOOA01000077.1"/>
</dbReference>
<reference evidence="10" key="1">
    <citation type="submission" date="2021-01" db="EMBL/GenBank/DDBJ databases">
        <title>Whole genome shotgun sequence of Acrocarpospora phusangensis NBRC 108782.</title>
        <authorList>
            <person name="Komaki H."/>
            <person name="Tamura T."/>
        </authorList>
    </citation>
    <scope>NUCLEOTIDE SEQUENCE</scope>
    <source>
        <strain evidence="10">NBRC 108782</strain>
    </source>
</reference>
<comment type="subcellular location">
    <subcellularLocation>
        <location evidence="9">Cytoplasm</location>
    </subcellularLocation>
</comment>
<dbReference type="GO" id="GO:0003951">
    <property type="term" value="F:NAD+ kinase activity"/>
    <property type="evidence" value="ECO:0007669"/>
    <property type="project" value="UniProtKB-UniRule"/>
</dbReference>
<keyword evidence="3 9" id="KW-0547">Nucleotide-binding</keyword>